<accession>A0A645A908</accession>
<name>A0A645A908_9ZZZZ</name>
<evidence type="ECO:0000256" key="1">
    <source>
        <dbReference type="SAM" id="Phobius"/>
    </source>
</evidence>
<keyword evidence="1" id="KW-0812">Transmembrane</keyword>
<dbReference type="EMBL" id="VSSQ01011643">
    <property type="protein sequence ID" value="MPM47343.1"/>
    <property type="molecule type" value="Genomic_DNA"/>
</dbReference>
<organism evidence="2">
    <name type="scientific">bioreactor metagenome</name>
    <dbReference type="NCBI Taxonomy" id="1076179"/>
    <lineage>
        <taxon>unclassified sequences</taxon>
        <taxon>metagenomes</taxon>
        <taxon>ecological metagenomes</taxon>
    </lineage>
</organism>
<feature type="transmembrane region" description="Helical" evidence="1">
    <location>
        <begin position="20"/>
        <end position="41"/>
    </location>
</feature>
<gene>
    <name evidence="2" type="ORF">SDC9_94052</name>
</gene>
<proteinExistence type="predicted"/>
<sequence>MAIELAQSFDIDKIDGLGAVSVAMLFVMIGKCGLTRLLGILNKPR</sequence>
<evidence type="ECO:0000313" key="2">
    <source>
        <dbReference type="EMBL" id="MPM47343.1"/>
    </source>
</evidence>
<protein>
    <submittedName>
        <fullName evidence="2">Uncharacterized protein</fullName>
    </submittedName>
</protein>
<comment type="caution">
    <text evidence="2">The sequence shown here is derived from an EMBL/GenBank/DDBJ whole genome shotgun (WGS) entry which is preliminary data.</text>
</comment>
<keyword evidence="1" id="KW-1133">Transmembrane helix</keyword>
<keyword evidence="1" id="KW-0472">Membrane</keyword>
<dbReference type="AlphaFoldDB" id="A0A645A908"/>
<reference evidence="2" key="1">
    <citation type="submission" date="2019-08" db="EMBL/GenBank/DDBJ databases">
        <authorList>
            <person name="Kucharzyk K."/>
            <person name="Murdoch R.W."/>
            <person name="Higgins S."/>
            <person name="Loffler F."/>
        </authorList>
    </citation>
    <scope>NUCLEOTIDE SEQUENCE</scope>
</reference>